<dbReference type="InterPro" id="IPR029061">
    <property type="entry name" value="THDP-binding"/>
</dbReference>
<proteinExistence type="predicted"/>
<dbReference type="SUPFAM" id="SSF52518">
    <property type="entry name" value="Thiamin diphosphate-binding fold (THDP-binding)"/>
    <property type="match status" value="1"/>
</dbReference>
<keyword evidence="1" id="KW-0670">Pyruvate</keyword>
<name>A0A6J4Q4M3_9ACTN</name>
<gene>
    <name evidence="1" type="ORF">AVDCRST_MAG03-3371</name>
    <name evidence="2" type="ORF">AVDCRST_MAG05-1109</name>
</gene>
<keyword evidence="1" id="KW-0560">Oxidoreductase</keyword>
<dbReference type="EMBL" id="CADCVM010000124">
    <property type="protein sequence ID" value="CAA9478293.1"/>
    <property type="molecule type" value="Genomic_DNA"/>
</dbReference>
<feature type="non-terminal residue" evidence="1">
    <location>
        <position position="42"/>
    </location>
</feature>
<dbReference type="GO" id="GO:0000287">
    <property type="term" value="F:magnesium ion binding"/>
    <property type="evidence" value="ECO:0007669"/>
    <property type="project" value="UniProtKB-ARBA"/>
</dbReference>
<dbReference type="EMBL" id="CADCUT010000204">
    <property type="protein sequence ID" value="CAA9432892.1"/>
    <property type="molecule type" value="Genomic_DNA"/>
</dbReference>
<evidence type="ECO:0000313" key="1">
    <source>
        <dbReference type="EMBL" id="CAA9432892.1"/>
    </source>
</evidence>
<organism evidence="1">
    <name type="scientific">uncultured Rubrobacteraceae bacterium</name>
    <dbReference type="NCBI Taxonomy" id="349277"/>
    <lineage>
        <taxon>Bacteria</taxon>
        <taxon>Bacillati</taxon>
        <taxon>Actinomycetota</taxon>
        <taxon>Rubrobacteria</taxon>
        <taxon>Rubrobacterales</taxon>
        <taxon>Rubrobacteraceae</taxon>
        <taxon>environmental samples</taxon>
    </lineage>
</organism>
<sequence length="42" mass="4699">MAETKTYREALREGMVHEMDNDESVVLMGEDIGVYGGTHLIT</sequence>
<protein>
    <submittedName>
        <fullName evidence="1">Pyruvate dehydrogenase E1 component beta subunit</fullName>
        <ecNumber evidence="1">1.2.4.1</ecNumber>
    </submittedName>
</protein>
<dbReference type="AlphaFoldDB" id="A0A6J4Q4M3"/>
<reference evidence="1" key="1">
    <citation type="submission" date="2020-02" db="EMBL/GenBank/DDBJ databases">
        <authorList>
            <person name="Meier V. D."/>
        </authorList>
    </citation>
    <scope>NUCLEOTIDE SEQUENCE</scope>
    <source>
        <strain evidence="1">AVDCRST_MAG03</strain>
        <strain evidence="2">AVDCRST_MAG05</strain>
    </source>
</reference>
<dbReference type="Gene3D" id="3.40.50.970">
    <property type="match status" value="1"/>
</dbReference>
<dbReference type="EC" id="1.2.4.1" evidence="1"/>
<dbReference type="GO" id="GO:0004739">
    <property type="term" value="F:pyruvate dehydrogenase (acetyl-transferring) activity"/>
    <property type="evidence" value="ECO:0007669"/>
    <property type="project" value="UniProtKB-EC"/>
</dbReference>
<accession>A0A6J4Q4M3</accession>
<evidence type="ECO:0000313" key="2">
    <source>
        <dbReference type="EMBL" id="CAA9478293.1"/>
    </source>
</evidence>